<evidence type="ECO:0000256" key="4">
    <source>
        <dbReference type="ARBA" id="ARBA00022692"/>
    </source>
</evidence>
<comment type="similarity">
    <text evidence="3">Belongs to the TMEM11 family.</text>
</comment>
<name>A0A6A4WTI2_AMPAM</name>
<comment type="subcellular location">
    <subcellularLocation>
        <location evidence="2">Mitochondrion inner membrane</location>
        <topology evidence="2">Multi-pass membrane protein</topology>
    </subcellularLocation>
</comment>
<organism evidence="9 10">
    <name type="scientific">Amphibalanus amphitrite</name>
    <name type="common">Striped barnacle</name>
    <name type="synonym">Balanus amphitrite</name>
    <dbReference type="NCBI Taxonomy" id="1232801"/>
    <lineage>
        <taxon>Eukaryota</taxon>
        <taxon>Metazoa</taxon>
        <taxon>Ecdysozoa</taxon>
        <taxon>Arthropoda</taxon>
        <taxon>Crustacea</taxon>
        <taxon>Multicrustacea</taxon>
        <taxon>Cirripedia</taxon>
        <taxon>Thoracica</taxon>
        <taxon>Thoracicalcarea</taxon>
        <taxon>Balanomorpha</taxon>
        <taxon>Balanoidea</taxon>
        <taxon>Balanidae</taxon>
        <taxon>Amphibalaninae</taxon>
        <taxon>Amphibalanus</taxon>
    </lineage>
</organism>
<keyword evidence="6" id="KW-1133">Transmembrane helix</keyword>
<gene>
    <name evidence="9" type="primary">tmem11-a</name>
    <name evidence="9" type="ORF">FJT64_018569</name>
</gene>
<sequence>MAEYALNIGDGPRPEDVAIIRELYQGNQDQERFEVELERALDARCHTIIIEPARLGDETARWINVGNFLHKTAVLSGMGAVLSGAIWTERPVVSVPCAGLSLFCTALYTISWQFDPCCKYQVEHDASKLLKLPLHSLSSGSPVVLVRRDDSSRKLLHCTVTALAVTFCVWRMRQS</sequence>
<evidence type="ECO:0000256" key="6">
    <source>
        <dbReference type="ARBA" id="ARBA00022989"/>
    </source>
</evidence>
<keyword evidence="8" id="KW-0472">Membrane</keyword>
<keyword evidence="4 9" id="KW-0812">Transmembrane</keyword>
<keyword evidence="10" id="KW-1185">Reference proteome</keyword>
<dbReference type="EMBL" id="VIIS01000309">
    <property type="protein sequence ID" value="KAF0310477.1"/>
    <property type="molecule type" value="Genomic_DNA"/>
</dbReference>
<dbReference type="GO" id="GO:0007007">
    <property type="term" value="P:inner mitochondrial membrane organization"/>
    <property type="evidence" value="ECO:0007669"/>
    <property type="project" value="TreeGrafter"/>
</dbReference>
<evidence type="ECO:0000256" key="8">
    <source>
        <dbReference type="ARBA" id="ARBA00023136"/>
    </source>
</evidence>
<dbReference type="Pfam" id="PF14972">
    <property type="entry name" value="Mito_morph_reg"/>
    <property type="match status" value="1"/>
</dbReference>
<accession>A0A6A4WTI2</accession>
<evidence type="ECO:0000256" key="7">
    <source>
        <dbReference type="ARBA" id="ARBA00023128"/>
    </source>
</evidence>
<evidence type="ECO:0000256" key="1">
    <source>
        <dbReference type="ARBA" id="ARBA00002812"/>
    </source>
</evidence>
<evidence type="ECO:0000313" key="9">
    <source>
        <dbReference type="EMBL" id="KAF0310477.1"/>
    </source>
</evidence>
<keyword evidence="5" id="KW-0999">Mitochondrion inner membrane</keyword>
<keyword evidence="7" id="KW-0496">Mitochondrion</keyword>
<dbReference type="Proteomes" id="UP000440578">
    <property type="component" value="Unassembled WGS sequence"/>
</dbReference>
<evidence type="ECO:0000256" key="5">
    <source>
        <dbReference type="ARBA" id="ARBA00022792"/>
    </source>
</evidence>
<dbReference type="InterPro" id="IPR026120">
    <property type="entry name" value="TMEM11"/>
</dbReference>
<protein>
    <submittedName>
        <fullName evidence="9">Transmembrane protein 11-A, mitochondrial</fullName>
    </submittedName>
</protein>
<dbReference type="GO" id="GO:0005743">
    <property type="term" value="C:mitochondrial inner membrane"/>
    <property type="evidence" value="ECO:0007669"/>
    <property type="project" value="UniProtKB-SubCell"/>
</dbReference>
<proteinExistence type="inferred from homology"/>
<evidence type="ECO:0000313" key="10">
    <source>
        <dbReference type="Proteomes" id="UP000440578"/>
    </source>
</evidence>
<evidence type="ECO:0000256" key="3">
    <source>
        <dbReference type="ARBA" id="ARBA00006060"/>
    </source>
</evidence>
<comment type="caution">
    <text evidence="9">The sequence shown here is derived from an EMBL/GenBank/DDBJ whole genome shotgun (WGS) entry which is preliminary data.</text>
</comment>
<dbReference type="OrthoDB" id="9970856at2759"/>
<dbReference type="AlphaFoldDB" id="A0A6A4WTI2"/>
<dbReference type="PANTHER" id="PTHR15099:SF2">
    <property type="entry name" value="TRANSMEMBRANE PROTEIN 11, MITOCHONDRIAL"/>
    <property type="match status" value="1"/>
</dbReference>
<evidence type="ECO:0000256" key="2">
    <source>
        <dbReference type="ARBA" id="ARBA00004448"/>
    </source>
</evidence>
<reference evidence="9 10" key="1">
    <citation type="submission" date="2019-07" db="EMBL/GenBank/DDBJ databases">
        <title>Draft genome assembly of a fouling barnacle, Amphibalanus amphitrite (Darwin, 1854): The first reference genome for Thecostraca.</title>
        <authorList>
            <person name="Kim W."/>
        </authorList>
    </citation>
    <scope>NUCLEOTIDE SEQUENCE [LARGE SCALE GENOMIC DNA]</scope>
    <source>
        <strain evidence="9">SNU_AA5</strain>
        <tissue evidence="9">Soma without cirri and trophi</tissue>
    </source>
</reference>
<comment type="function">
    <text evidence="1">Plays a role in mitochondrial morphogenesis.</text>
</comment>
<dbReference type="PANTHER" id="PTHR15099">
    <property type="entry name" value="PROTEIN PM1"/>
    <property type="match status" value="1"/>
</dbReference>